<evidence type="ECO:0000313" key="1">
    <source>
        <dbReference type="EMBL" id="SOY77727.1"/>
    </source>
</evidence>
<reference evidence="2" key="1">
    <citation type="submission" date="2018-01" db="EMBL/GenBank/DDBJ databases">
        <authorList>
            <person name="Gaut B.S."/>
            <person name="Morton B.R."/>
            <person name="Clegg M.T."/>
            <person name="Duvall M.R."/>
        </authorList>
    </citation>
    <scope>NUCLEOTIDE SEQUENCE [LARGE SCALE GENOMIC DNA]</scope>
</reference>
<organism evidence="1 2">
    <name type="scientific">Cupriavidus taiwanensis</name>
    <dbReference type="NCBI Taxonomy" id="164546"/>
    <lineage>
        <taxon>Bacteria</taxon>
        <taxon>Pseudomonadati</taxon>
        <taxon>Pseudomonadota</taxon>
        <taxon>Betaproteobacteria</taxon>
        <taxon>Burkholderiales</taxon>
        <taxon>Burkholderiaceae</taxon>
        <taxon>Cupriavidus</taxon>
    </lineage>
</organism>
<name>A0A375CR44_9BURK</name>
<comment type="caution">
    <text evidence="1">The sequence shown here is derived from an EMBL/GenBank/DDBJ whole genome shotgun (WGS) entry which is preliminary data.</text>
</comment>
<dbReference type="Proteomes" id="UP000256297">
    <property type="component" value="Unassembled WGS sequence"/>
</dbReference>
<dbReference type="EMBL" id="OFSP01000078">
    <property type="protein sequence ID" value="SOY77727.1"/>
    <property type="molecule type" value="Genomic_DNA"/>
</dbReference>
<dbReference type="AlphaFoldDB" id="A0A375CR44"/>
<sequence length="130" mass="14549">MATPSYATKCRNGKSILYTQDRYCPAGYIDITGASGGTVSIVGRSAHVKEQENEFLQRRATENGPYQMQMAQAQVAEEQQQAHNSALCTSLASQAKSLEAAMRQPNGPQWLDNLKQQHRNVRDQQYRNKC</sequence>
<accession>A0A375CR44</accession>
<gene>
    <name evidence="1" type="ORF">CBM2589_U10229</name>
</gene>
<evidence type="ECO:0000313" key="2">
    <source>
        <dbReference type="Proteomes" id="UP000256297"/>
    </source>
</evidence>
<proteinExistence type="predicted"/>
<protein>
    <submittedName>
        <fullName evidence="1">Uncharacterized protein</fullName>
    </submittedName>
</protein>